<keyword evidence="2" id="KW-0812">Transmembrane</keyword>
<dbReference type="InterPro" id="IPR049712">
    <property type="entry name" value="Poly_export"/>
</dbReference>
<protein>
    <submittedName>
        <fullName evidence="6">Periplasmic protein</fullName>
    </submittedName>
</protein>
<dbReference type="Pfam" id="PF10531">
    <property type="entry name" value="SLBB"/>
    <property type="match status" value="1"/>
</dbReference>
<dbReference type="InterPro" id="IPR019554">
    <property type="entry name" value="Soluble_ligand-bd"/>
</dbReference>
<dbReference type="Pfam" id="PF02563">
    <property type="entry name" value="Poly_export"/>
    <property type="match status" value="1"/>
</dbReference>
<dbReference type="Gene3D" id="3.10.560.10">
    <property type="entry name" value="Outer membrane lipoprotein wza domain like"/>
    <property type="match status" value="1"/>
</dbReference>
<dbReference type="AlphaFoldDB" id="A0A0S7BSQ5"/>
<organism evidence="6">
    <name type="scientific">Lentimicrobium saccharophilum</name>
    <dbReference type="NCBI Taxonomy" id="1678841"/>
    <lineage>
        <taxon>Bacteria</taxon>
        <taxon>Pseudomonadati</taxon>
        <taxon>Bacteroidota</taxon>
        <taxon>Bacteroidia</taxon>
        <taxon>Bacteroidales</taxon>
        <taxon>Lentimicrobiaceae</taxon>
        <taxon>Lentimicrobium</taxon>
    </lineage>
</organism>
<dbReference type="Proteomes" id="UP000053091">
    <property type="component" value="Unassembled WGS sequence"/>
</dbReference>
<evidence type="ECO:0000259" key="4">
    <source>
        <dbReference type="Pfam" id="PF02563"/>
    </source>
</evidence>
<dbReference type="GO" id="GO:0015159">
    <property type="term" value="F:polysaccharide transmembrane transporter activity"/>
    <property type="evidence" value="ECO:0007669"/>
    <property type="project" value="InterPro"/>
</dbReference>
<name>A0A0S7BSQ5_9BACT</name>
<dbReference type="InterPro" id="IPR003715">
    <property type="entry name" value="Poly_export_N"/>
</dbReference>
<evidence type="ECO:0000256" key="2">
    <source>
        <dbReference type="SAM" id="Phobius"/>
    </source>
</evidence>
<gene>
    <name evidence="6" type="ORF">TBC1_112099</name>
</gene>
<evidence type="ECO:0000313" key="6">
    <source>
        <dbReference type="EMBL" id="GAP43941.1"/>
    </source>
</evidence>
<dbReference type="OrthoDB" id="662756at2"/>
<feature type="chain" id="PRO_5006633156" evidence="3">
    <location>
        <begin position="22"/>
        <end position="255"/>
    </location>
</feature>
<keyword evidence="1 3" id="KW-0732">Signal</keyword>
<dbReference type="PANTHER" id="PTHR33619">
    <property type="entry name" value="POLYSACCHARIDE EXPORT PROTEIN GFCE-RELATED"/>
    <property type="match status" value="1"/>
</dbReference>
<dbReference type="GO" id="GO:0006811">
    <property type="term" value="P:monoatomic ion transport"/>
    <property type="evidence" value="ECO:0007669"/>
    <property type="project" value="UniProtKB-KW"/>
</dbReference>
<keyword evidence="2" id="KW-1133">Transmembrane helix</keyword>
<reference evidence="6" key="1">
    <citation type="journal article" date="2015" name="Genome Announc.">
        <title>Draft Genome Sequence of Bacteroidales Strain TBC1, a Novel Isolate from a Methanogenic Wastewater Treatment System.</title>
        <authorList>
            <person name="Tourlousse D.M."/>
            <person name="Matsuura N."/>
            <person name="Sun L."/>
            <person name="Toyonaga M."/>
            <person name="Kuroda K."/>
            <person name="Ohashi A."/>
            <person name="Cruz R."/>
            <person name="Yamaguchi T."/>
            <person name="Sekiguchi Y."/>
        </authorList>
    </citation>
    <scope>NUCLEOTIDE SEQUENCE [LARGE SCALE GENOMIC DNA]</scope>
    <source>
        <strain evidence="6">TBC1</strain>
    </source>
</reference>
<proteinExistence type="predicted"/>
<dbReference type="GO" id="GO:0015288">
    <property type="term" value="F:porin activity"/>
    <property type="evidence" value="ECO:0007669"/>
    <property type="project" value="UniProtKB-KW"/>
</dbReference>
<dbReference type="PROSITE" id="PS51257">
    <property type="entry name" value="PROKAR_LIPOPROTEIN"/>
    <property type="match status" value="1"/>
</dbReference>
<feature type="domain" description="Soluble ligand binding" evidence="5">
    <location>
        <begin position="144"/>
        <end position="196"/>
    </location>
</feature>
<evidence type="ECO:0000259" key="5">
    <source>
        <dbReference type="Pfam" id="PF10531"/>
    </source>
</evidence>
<accession>A0A0S7BSQ5</accession>
<dbReference type="GO" id="GO:0009279">
    <property type="term" value="C:cell outer membrane"/>
    <property type="evidence" value="ECO:0007669"/>
    <property type="project" value="UniProtKB-SubCell"/>
</dbReference>
<dbReference type="RefSeq" id="WP_082189565.1">
    <property type="nucleotide sequence ID" value="NZ_DF968182.1"/>
</dbReference>
<evidence type="ECO:0000256" key="1">
    <source>
        <dbReference type="ARBA" id="ARBA00022729"/>
    </source>
</evidence>
<feature type="domain" description="Polysaccharide export protein N-terminal" evidence="4">
    <location>
        <begin position="44"/>
        <end position="139"/>
    </location>
</feature>
<evidence type="ECO:0000256" key="3">
    <source>
        <dbReference type="SAM" id="SignalP"/>
    </source>
</evidence>
<keyword evidence="2" id="KW-0472">Membrane</keyword>
<evidence type="ECO:0000313" key="7">
    <source>
        <dbReference type="Proteomes" id="UP000053091"/>
    </source>
</evidence>
<feature type="transmembrane region" description="Helical" evidence="2">
    <location>
        <begin position="234"/>
        <end position="254"/>
    </location>
</feature>
<dbReference type="PANTHER" id="PTHR33619:SF3">
    <property type="entry name" value="POLYSACCHARIDE EXPORT PROTEIN GFCE-RELATED"/>
    <property type="match status" value="1"/>
</dbReference>
<feature type="signal peptide" evidence="3">
    <location>
        <begin position="1"/>
        <end position="21"/>
    </location>
</feature>
<sequence>MKRILFFVFIALMATSCVSLKKVKYLQDAENYSKGDKTEFPNSHTTDYRVQPGDNLYIDVKSLDTKTSNPFLANQTMGYQMSTEAGVYLNSYLVNDSGYINFPVVGKVMVKGLTVNDVRDRLQKVVDEYFQFTTVTVKLVNFKISLLGEVERPGTYQVYQNSINVFQAISLGGDLTNFANRKKISVIRKTKDGSSIHTINLLKSDILTSDAYYLQPDDIVYVEPMSNKNFTFEAFPYAILFSTISTTLLILNFLK</sequence>
<keyword evidence="7" id="KW-1185">Reference proteome</keyword>
<dbReference type="GO" id="GO:0046930">
    <property type="term" value="C:pore complex"/>
    <property type="evidence" value="ECO:0007669"/>
    <property type="project" value="UniProtKB-KW"/>
</dbReference>
<dbReference type="EMBL" id="DF968182">
    <property type="protein sequence ID" value="GAP43941.1"/>
    <property type="molecule type" value="Genomic_DNA"/>
</dbReference>
<dbReference type="STRING" id="1678841.TBC1_112099"/>